<evidence type="ECO:0000313" key="1">
    <source>
        <dbReference type="EMBL" id="BAD15776.1"/>
    </source>
</evidence>
<sequence>MDMDFIADWFVRPHGRPTTLLLIATSSSPTVSLPSLLPTGFSAYTAGLLCRRWWASLSPSTAFVAADWCLHCY</sequence>
<organism evidence="2 3">
    <name type="scientific">Oryza sativa subsp. japonica</name>
    <name type="common">Rice</name>
    <dbReference type="NCBI Taxonomy" id="39947"/>
    <lineage>
        <taxon>Eukaryota</taxon>
        <taxon>Viridiplantae</taxon>
        <taxon>Streptophyta</taxon>
        <taxon>Embryophyta</taxon>
        <taxon>Tracheophyta</taxon>
        <taxon>Spermatophyta</taxon>
        <taxon>Magnoliopsida</taxon>
        <taxon>Liliopsida</taxon>
        <taxon>Poales</taxon>
        <taxon>Poaceae</taxon>
        <taxon>BOP clade</taxon>
        <taxon>Oryzoideae</taxon>
        <taxon>Oryzeae</taxon>
        <taxon>Oryzinae</taxon>
        <taxon>Oryza</taxon>
        <taxon>Oryza sativa</taxon>
    </lineage>
</organism>
<reference evidence="2" key="2">
    <citation type="submission" date="2002-08" db="EMBL/GenBank/DDBJ databases">
        <title>Oryza sativa nipponbare(GA3) genomic DNA, chromosome 2, BAC clone:OJ9003_D08.</title>
        <authorList>
            <person name="Sasaki T."/>
            <person name="Matsumoto T."/>
            <person name="Katayose Y."/>
        </authorList>
    </citation>
    <scope>NUCLEOTIDE SEQUENCE</scope>
</reference>
<dbReference type="Proteomes" id="UP000000763">
    <property type="component" value="Chromosome 2"/>
</dbReference>
<accession>Q6YYI5</accession>
<reference evidence="3" key="4">
    <citation type="journal article" date="2008" name="Nucleic Acids Res.">
        <title>The rice annotation project database (RAP-DB): 2008 update.</title>
        <authorList>
            <consortium name="The rice annotation project (RAP)"/>
        </authorList>
    </citation>
    <scope>GENOME REANNOTATION</scope>
    <source>
        <strain evidence="3">cv. Nipponbare</strain>
    </source>
</reference>
<reference evidence="3" key="3">
    <citation type="journal article" date="2005" name="Nature">
        <title>The map-based sequence of the rice genome.</title>
        <authorList>
            <consortium name="International rice genome sequencing project (IRGSP)"/>
            <person name="Matsumoto T."/>
            <person name="Wu J."/>
            <person name="Kanamori H."/>
            <person name="Katayose Y."/>
            <person name="Fujisawa M."/>
            <person name="Namiki N."/>
            <person name="Mizuno H."/>
            <person name="Yamamoto K."/>
            <person name="Antonio B.A."/>
            <person name="Baba T."/>
            <person name="Sakata K."/>
            <person name="Nagamura Y."/>
            <person name="Aoki H."/>
            <person name="Arikawa K."/>
            <person name="Arita K."/>
            <person name="Bito T."/>
            <person name="Chiden Y."/>
            <person name="Fujitsuka N."/>
            <person name="Fukunaka R."/>
            <person name="Hamada M."/>
            <person name="Harada C."/>
            <person name="Hayashi A."/>
            <person name="Hijishita S."/>
            <person name="Honda M."/>
            <person name="Hosokawa S."/>
            <person name="Ichikawa Y."/>
            <person name="Idonuma A."/>
            <person name="Iijima M."/>
            <person name="Ikeda M."/>
            <person name="Ikeno M."/>
            <person name="Ito K."/>
            <person name="Ito S."/>
            <person name="Ito T."/>
            <person name="Ito Y."/>
            <person name="Ito Y."/>
            <person name="Iwabuchi A."/>
            <person name="Kamiya K."/>
            <person name="Karasawa W."/>
            <person name="Kurita K."/>
            <person name="Katagiri S."/>
            <person name="Kikuta A."/>
            <person name="Kobayashi H."/>
            <person name="Kobayashi N."/>
            <person name="Machita K."/>
            <person name="Maehara T."/>
            <person name="Masukawa M."/>
            <person name="Mizubayashi T."/>
            <person name="Mukai Y."/>
            <person name="Nagasaki H."/>
            <person name="Nagata Y."/>
            <person name="Naito S."/>
            <person name="Nakashima M."/>
            <person name="Nakama Y."/>
            <person name="Nakamichi Y."/>
            <person name="Nakamura M."/>
            <person name="Meguro A."/>
            <person name="Negishi M."/>
            <person name="Ohta I."/>
            <person name="Ohta T."/>
            <person name="Okamoto M."/>
            <person name="Ono N."/>
            <person name="Saji S."/>
            <person name="Sakaguchi M."/>
            <person name="Sakai K."/>
            <person name="Shibata M."/>
            <person name="Shimokawa T."/>
            <person name="Song J."/>
            <person name="Takazaki Y."/>
            <person name="Terasawa K."/>
            <person name="Tsugane M."/>
            <person name="Tsuji K."/>
            <person name="Ueda S."/>
            <person name="Waki K."/>
            <person name="Yamagata H."/>
            <person name="Yamamoto M."/>
            <person name="Yamamoto S."/>
            <person name="Yamane H."/>
            <person name="Yoshiki S."/>
            <person name="Yoshihara R."/>
            <person name="Yukawa K."/>
            <person name="Zhong H."/>
            <person name="Yano M."/>
            <person name="Yuan Q."/>
            <person name="Ouyang S."/>
            <person name="Liu J."/>
            <person name="Jones K.M."/>
            <person name="Gansberger K."/>
            <person name="Moffat K."/>
            <person name="Hill J."/>
            <person name="Bera J."/>
            <person name="Fadrosh D."/>
            <person name="Jin S."/>
            <person name="Johri S."/>
            <person name="Kim M."/>
            <person name="Overton L."/>
            <person name="Reardon M."/>
            <person name="Tsitrin T."/>
            <person name="Vuong H."/>
            <person name="Weaver B."/>
            <person name="Ciecko A."/>
            <person name="Tallon L."/>
            <person name="Jackson J."/>
            <person name="Pai G."/>
            <person name="Aken S.V."/>
            <person name="Utterback T."/>
            <person name="Reidmuller S."/>
            <person name="Feldblyum T."/>
            <person name="Hsiao J."/>
            <person name="Zismann V."/>
            <person name="Iobst S."/>
            <person name="de Vazeille A.R."/>
            <person name="Buell C.R."/>
            <person name="Ying K."/>
            <person name="Li Y."/>
            <person name="Lu T."/>
            <person name="Huang Y."/>
            <person name="Zhao Q."/>
            <person name="Feng Q."/>
            <person name="Zhang L."/>
            <person name="Zhu J."/>
            <person name="Weng Q."/>
            <person name="Mu J."/>
            <person name="Lu Y."/>
            <person name="Fan D."/>
            <person name="Liu Y."/>
            <person name="Guan J."/>
            <person name="Zhang Y."/>
            <person name="Yu S."/>
            <person name="Liu X."/>
            <person name="Zhang Y."/>
            <person name="Hong G."/>
            <person name="Han B."/>
            <person name="Choisne N."/>
            <person name="Demange N."/>
            <person name="Orjeda G."/>
            <person name="Samain S."/>
            <person name="Cattolico L."/>
            <person name="Pelletier E."/>
            <person name="Couloux A."/>
            <person name="Segurens B."/>
            <person name="Wincker P."/>
            <person name="D'Hont A."/>
            <person name="Scarpelli C."/>
            <person name="Weissenbach J."/>
            <person name="Salanoubat M."/>
            <person name="Quetier F."/>
            <person name="Yu Y."/>
            <person name="Kim H.R."/>
            <person name="Rambo T."/>
            <person name="Currie J."/>
            <person name="Collura K."/>
            <person name="Luo M."/>
            <person name="Yang T."/>
            <person name="Ammiraju J.S.S."/>
            <person name="Engler F."/>
            <person name="Soderlund C."/>
            <person name="Wing R.A."/>
            <person name="Palmer L.E."/>
            <person name="de la Bastide M."/>
            <person name="Spiegel L."/>
            <person name="Nascimento L."/>
            <person name="Zutavern T."/>
            <person name="O'Shaughnessy A."/>
            <person name="Dike S."/>
            <person name="Dedhia N."/>
            <person name="Preston R."/>
            <person name="Balija V."/>
            <person name="McCombie W.R."/>
            <person name="Chow T."/>
            <person name="Chen H."/>
            <person name="Chung M."/>
            <person name="Chen C."/>
            <person name="Shaw J."/>
            <person name="Wu H."/>
            <person name="Hsiao K."/>
            <person name="Chao Y."/>
            <person name="Chu M."/>
            <person name="Cheng C."/>
            <person name="Hour A."/>
            <person name="Lee P."/>
            <person name="Lin S."/>
            <person name="Lin Y."/>
            <person name="Liou J."/>
            <person name="Liu S."/>
            <person name="Hsing Y."/>
            <person name="Raghuvanshi S."/>
            <person name="Mohanty A."/>
            <person name="Bharti A.K."/>
            <person name="Gaur A."/>
            <person name="Gupta V."/>
            <person name="Kumar D."/>
            <person name="Ravi V."/>
            <person name="Vij S."/>
            <person name="Kapur A."/>
            <person name="Khurana P."/>
            <person name="Khurana P."/>
            <person name="Khurana J.P."/>
            <person name="Tyagi A.K."/>
            <person name="Gaikwad K."/>
            <person name="Singh A."/>
            <person name="Dalal V."/>
            <person name="Srivastava S."/>
            <person name="Dixit A."/>
            <person name="Pal A.K."/>
            <person name="Ghazi I.A."/>
            <person name="Yadav M."/>
            <person name="Pandit A."/>
            <person name="Bhargava A."/>
            <person name="Sureshbabu K."/>
            <person name="Batra K."/>
            <person name="Sharma T.R."/>
            <person name="Mohapatra T."/>
            <person name="Singh N.K."/>
            <person name="Messing J."/>
            <person name="Nelson A.B."/>
            <person name="Fuks G."/>
            <person name="Kavchok S."/>
            <person name="Keizer G."/>
            <person name="Linton E."/>
            <person name="Llaca V."/>
            <person name="Song R."/>
            <person name="Tanyolac B."/>
            <person name="Young S."/>
            <person name="Ho-Il K."/>
            <person name="Hahn J.H."/>
            <person name="Sangsakoo G."/>
            <person name="Vanavichit A."/>
            <person name="de Mattos Luiz.A.T."/>
            <person name="Zimmer P.D."/>
            <person name="Malone G."/>
            <person name="Dellagostin O."/>
            <person name="de Oliveira A.C."/>
            <person name="Bevan M."/>
            <person name="Bancroft I."/>
            <person name="Minx P."/>
            <person name="Cordum H."/>
            <person name="Wilson R."/>
            <person name="Cheng Z."/>
            <person name="Jin W."/>
            <person name="Jiang J."/>
            <person name="Leong S.A."/>
            <person name="Iwama H."/>
            <person name="Gojobori T."/>
            <person name="Itoh T."/>
            <person name="Niimura Y."/>
            <person name="Fujii Y."/>
            <person name="Habara T."/>
            <person name="Sakai H."/>
            <person name="Sato Y."/>
            <person name="Wilson G."/>
            <person name="Kumar K."/>
            <person name="McCouch S."/>
            <person name="Juretic N."/>
            <person name="Hoen D."/>
            <person name="Wright S."/>
            <person name="Bruskiewich R."/>
            <person name="Bureau T."/>
            <person name="Miyao A."/>
            <person name="Hirochika H."/>
            <person name="Nishikawa T."/>
            <person name="Kadowaki K."/>
            <person name="Sugiura M."/>
            <person name="Burr B."/>
            <person name="Sasaki T."/>
        </authorList>
    </citation>
    <scope>NUCLEOTIDE SEQUENCE [LARGE SCALE GENOMIC DNA]</scope>
    <source>
        <strain evidence="3">cv. Nipponbare</strain>
    </source>
</reference>
<dbReference type="EMBL" id="AP005607">
    <property type="protein sequence ID" value="BAD16243.1"/>
    <property type="molecule type" value="Genomic_DNA"/>
</dbReference>
<dbReference type="EMBL" id="AP004845">
    <property type="protein sequence ID" value="BAD15776.1"/>
    <property type="molecule type" value="Genomic_DNA"/>
</dbReference>
<gene>
    <name evidence="1" type="ORF">OJ1233_A01.1</name>
    <name evidence="2" type="ORF">OJ9003_D08.18</name>
</gene>
<protein>
    <submittedName>
        <fullName evidence="2">Uncharacterized protein</fullName>
    </submittedName>
</protein>
<proteinExistence type="predicted"/>
<evidence type="ECO:0000313" key="2">
    <source>
        <dbReference type="EMBL" id="BAD16243.1"/>
    </source>
</evidence>
<reference evidence="1" key="1">
    <citation type="submission" date="2002-03" db="EMBL/GenBank/DDBJ databases">
        <title>Oryza sativa nipponbare(GA3) genomic DNA, chromosome 2, BAC clone:OJ1233_A01.</title>
        <authorList>
            <person name="Sasaki T."/>
            <person name="Matsumoto T."/>
            <person name="Yamamoto K."/>
        </authorList>
    </citation>
    <scope>NUCLEOTIDE SEQUENCE</scope>
</reference>
<name>Q6YYI5_ORYSJ</name>
<dbReference type="AlphaFoldDB" id="Q6YYI5"/>
<evidence type="ECO:0000313" key="3">
    <source>
        <dbReference type="Proteomes" id="UP000000763"/>
    </source>
</evidence>